<sequence>METIEIFQNDYLDECTNLLVSVFNSEPWNEKWSFETARKRLEETCKSPNFKGIVYKKDDKIVSVIMGNCEQWYEGFHYYMKDFFVDSAIQKKGIGSKMLKYLEEELKAVDVNFIHFWTLKGGRIENFYKNNGYKLSSTMTLMMKDLDNI</sequence>
<dbReference type="Proteomes" id="UP001078443">
    <property type="component" value="Unassembled WGS sequence"/>
</dbReference>
<dbReference type="Pfam" id="PF00583">
    <property type="entry name" value="Acetyltransf_1"/>
    <property type="match status" value="1"/>
</dbReference>
<name>A0ABT4D1A7_9CLOT</name>
<proteinExistence type="predicted"/>
<dbReference type="CDD" id="cd04301">
    <property type="entry name" value="NAT_SF"/>
    <property type="match status" value="1"/>
</dbReference>
<protein>
    <submittedName>
        <fullName evidence="2">GNAT family N-acetyltransferase</fullName>
    </submittedName>
</protein>
<comment type="caution">
    <text evidence="2">The sequence shown here is derived from an EMBL/GenBank/DDBJ whole genome shotgun (WGS) entry which is preliminary data.</text>
</comment>
<dbReference type="InterPro" id="IPR016181">
    <property type="entry name" value="Acyl_CoA_acyltransferase"/>
</dbReference>
<dbReference type="Gene3D" id="3.40.630.30">
    <property type="match status" value="1"/>
</dbReference>
<reference evidence="2" key="1">
    <citation type="submission" date="2022-12" db="EMBL/GenBank/DDBJ databases">
        <authorList>
            <person name="Wang J."/>
        </authorList>
    </citation>
    <scope>NUCLEOTIDE SEQUENCE</scope>
    <source>
        <strain evidence="2">HY-45-18</strain>
    </source>
</reference>
<dbReference type="PROSITE" id="PS51186">
    <property type="entry name" value="GNAT"/>
    <property type="match status" value="1"/>
</dbReference>
<accession>A0ABT4D1A7</accession>
<dbReference type="SUPFAM" id="SSF55729">
    <property type="entry name" value="Acyl-CoA N-acyltransferases (Nat)"/>
    <property type="match status" value="1"/>
</dbReference>
<keyword evidence="3" id="KW-1185">Reference proteome</keyword>
<evidence type="ECO:0000313" key="3">
    <source>
        <dbReference type="Proteomes" id="UP001078443"/>
    </source>
</evidence>
<feature type="domain" description="N-acetyltransferase" evidence="1">
    <location>
        <begin position="2"/>
        <end position="147"/>
    </location>
</feature>
<evidence type="ECO:0000259" key="1">
    <source>
        <dbReference type="PROSITE" id="PS51186"/>
    </source>
</evidence>
<evidence type="ECO:0000313" key="2">
    <source>
        <dbReference type="EMBL" id="MCY6485027.1"/>
    </source>
</evidence>
<dbReference type="RefSeq" id="WP_268041352.1">
    <property type="nucleotide sequence ID" value="NZ_JAPQER010000005.1"/>
</dbReference>
<dbReference type="EMBL" id="JAPQER010000005">
    <property type="protein sequence ID" value="MCY6485027.1"/>
    <property type="molecule type" value="Genomic_DNA"/>
</dbReference>
<dbReference type="InterPro" id="IPR000182">
    <property type="entry name" value="GNAT_dom"/>
</dbReference>
<gene>
    <name evidence="2" type="ORF">OW763_11815</name>
</gene>
<organism evidence="2 3">
    <name type="scientific">Clostridium aestuarii</name>
    <dbReference type="NCBI Taxonomy" id="338193"/>
    <lineage>
        <taxon>Bacteria</taxon>
        <taxon>Bacillati</taxon>
        <taxon>Bacillota</taxon>
        <taxon>Clostridia</taxon>
        <taxon>Eubacteriales</taxon>
        <taxon>Clostridiaceae</taxon>
        <taxon>Clostridium</taxon>
    </lineage>
</organism>